<organism evidence="1 2">
    <name type="scientific">Paenibacillus piri</name>
    <dbReference type="NCBI Taxonomy" id="2547395"/>
    <lineage>
        <taxon>Bacteria</taxon>
        <taxon>Bacillati</taxon>
        <taxon>Bacillota</taxon>
        <taxon>Bacilli</taxon>
        <taxon>Bacillales</taxon>
        <taxon>Paenibacillaceae</taxon>
        <taxon>Paenibacillus</taxon>
    </lineage>
</organism>
<dbReference type="RefSeq" id="WP_133233501.1">
    <property type="nucleotide sequence ID" value="NZ_SMRT01000015.1"/>
</dbReference>
<sequence length="71" mass="8031">MAAYYVNGQIEDQTVEIIYLGTGGRITQRRIKIRQIRDGVAKAYCWQRKAPRTFKIENILAVQSMGGVQSA</sequence>
<reference evidence="1 2" key="1">
    <citation type="submission" date="2019-03" db="EMBL/GenBank/DDBJ databases">
        <title>This is whole genome sequence of Paenibacillus sp MS74 strain.</title>
        <authorList>
            <person name="Trinh H.N."/>
        </authorList>
    </citation>
    <scope>NUCLEOTIDE SEQUENCE [LARGE SCALE GENOMIC DNA]</scope>
    <source>
        <strain evidence="1 2">MS74</strain>
    </source>
</reference>
<proteinExistence type="predicted"/>
<dbReference type="AlphaFoldDB" id="A0A4R5KER7"/>
<dbReference type="EMBL" id="SMRT01000015">
    <property type="protein sequence ID" value="TDF93753.1"/>
    <property type="molecule type" value="Genomic_DNA"/>
</dbReference>
<keyword evidence="2" id="KW-1185">Reference proteome</keyword>
<dbReference type="Proteomes" id="UP000295636">
    <property type="component" value="Unassembled WGS sequence"/>
</dbReference>
<dbReference type="OrthoDB" id="2991134at2"/>
<evidence type="ECO:0008006" key="3">
    <source>
        <dbReference type="Google" id="ProtNLM"/>
    </source>
</evidence>
<comment type="caution">
    <text evidence="1">The sequence shown here is derived from an EMBL/GenBank/DDBJ whole genome shotgun (WGS) entry which is preliminary data.</text>
</comment>
<evidence type="ECO:0000313" key="2">
    <source>
        <dbReference type="Proteomes" id="UP000295636"/>
    </source>
</evidence>
<gene>
    <name evidence="1" type="ORF">E1757_25485</name>
</gene>
<accession>A0A4R5KER7</accession>
<evidence type="ECO:0000313" key="1">
    <source>
        <dbReference type="EMBL" id="TDF93753.1"/>
    </source>
</evidence>
<protein>
    <recommendedName>
        <fullName evidence="3">WYL domain-containing protein</fullName>
    </recommendedName>
</protein>
<name>A0A4R5KER7_9BACL</name>